<sequence>MNEKIELVILRGENMNGERYKGLCVRDIVIVPYAENVGGNFILVDDNATRHRASIVTEFLEDHGINRMNYSPLRSYSPAVIAQPAGGNVQKIFSNYKS</sequence>
<evidence type="ECO:0000313" key="2">
    <source>
        <dbReference type="Proteomes" id="UP001162164"/>
    </source>
</evidence>
<dbReference type="Gene3D" id="3.30.420.10">
    <property type="entry name" value="Ribonuclease H-like superfamily/Ribonuclease H"/>
    <property type="match status" value="1"/>
</dbReference>
<gene>
    <name evidence="1" type="ORF">NQ317_012189</name>
</gene>
<protein>
    <recommendedName>
        <fullName evidence="3">Tc1-like transposase DDE domain-containing protein</fullName>
    </recommendedName>
</protein>
<reference evidence="1" key="1">
    <citation type="journal article" date="2023" name="Insect Mol. Biol.">
        <title>Genome sequencing provides insights into the evolution of gene families encoding plant cell wall-degrading enzymes in longhorned beetles.</title>
        <authorList>
            <person name="Shin N.R."/>
            <person name="Okamura Y."/>
            <person name="Kirsch R."/>
            <person name="Pauchet Y."/>
        </authorList>
    </citation>
    <scope>NUCLEOTIDE SEQUENCE</scope>
    <source>
        <strain evidence="1">MMC_N1</strain>
    </source>
</reference>
<dbReference type="EMBL" id="JAPWTJ010000023">
    <property type="protein sequence ID" value="KAJ8984939.1"/>
    <property type="molecule type" value="Genomic_DNA"/>
</dbReference>
<proteinExistence type="predicted"/>
<dbReference type="Proteomes" id="UP001162164">
    <property type="component" value="Unassembled WGS sequence"/>
</dbReference>
<name>A0ABQ9K4Z5_9CUCU</name>
<dbReference type="InterPro" id="IPR036397">
    <property type="entry name" value="RNaseH_sf"/>
</dbReference>
<evidence type="ECO:0008006" key="3">
    <source>
        <dbReference type="Google" id="ProtNLM"/>
    </source>
</evidence>
<keyword evidence="2" id="KW-1185">Reference proteome</keyword>
<accession>A0ABQ9K4Z5</accession>
<comment type="caution">
    <text evidence="1">The sequence shown here is derived from an EMBL/GenBank/DDBJ whole genome shotgun (WGS) entry which is preliminary data.</text>
</comment>
<organism evidence="1 2">
    <name type="scientific">Molorchus minor</name>
    <dbReference type="NCBI Taxonomy" id="1323400"/>
    <lineage>
        <taxon>Eukaryota</taxon>
        <taxon>Metazoa</taxon>
        <taxon>Ecdysozoa</taxon>
        <taxon>Arthropoda</taxon>
        <taxon>Hexapoda</taxon>
        <taxon>Insecta</taxon>
        <taxon>Pterygota</taxon>
        <taxon>Neoptera</taxon>
        <taxon>Endopterygota</taxon>
        <taxon>Coleoptera</taxon>
        <taxon>Polyphaga</taxon>
        <taxon>Cucujiformia</taxon>
        <taxon>Chrysomeloidea</taxon>
        <taxon>Cerambycidae</taxon>
        <taxon>Lamiinae</taxon>
        <taxon>Monochamini</taxon>
        <taxon>Molorchus</taxon>
    </lineage>
</organism>
<evidence type="ECO:0000313" key="1">
    <source>
        <dbReference type="EMBL" id="KAJ8984939.1"/>
    </source>
</evidence>